<keyword evidence="1" id="KW-0472">Membrane</keyword>
<dbReference type="AlphaFoldDB" id="A0A380JXU3"/>
<gene>
    <name evidence="2" type="ORF">NCTC4670_02187</name>
</gene>
<keyword evidence="1" id="KW-0812">Transmembrane</keyword>
<reference evidence="2 3" key="1">
    <citation type="submission" date="2018-06" db="EMBL/GenBank/DDBJ databases">
        <authorList>
            <consortium name="Pathogen Informatics"/>
            <person name="Doyle S."/>
        </authorList>
    </citation>
    <scope>NUCLEOTIDE SEQUENCE [LARGE SCALE GENOMIC DNA]</scope>
    <source>
        <strain evidence="2 3">NCTC4670</strain>
    </source>
</reference>
<protein>
    <submittedName>
        <fullName evidence="2">Membrane protein</fullName>
    </submittedName>
</protein>
<dbReference type="Proteomes" id="UP000254797">
    <property type="component" value="Unassembled WGS sequence"/>
</dbReference>
<accession>A0A380JXU3</accession>
<feature type="transmembrane region" description="Helical" evidence="1">
    <location>
        <begin position="12"/>
        <end position="35"/>
    </location>
</feature>
<proteinExistence type="predicted"/>
<name>A0A380JXU3_STRDY</name>
<keyword evidence="1" id="KW-1133">Transmembrane helix</keyword>
<organism evidence="2 3">
    <name type="scientific">Streptococcus dysgalactiae subsp. dysgalactiae</name>
    <dbReference type="NCBI Taxonomy" id="99822"/>
    <lineage>
        <taxon>Bacteria</taxon>
        <taxon>Bacillati</taxon>
        <taxon>Bacillota</taxon>
        <taxon>Bacilli</taxon>
        <taxon>Lactobacillales</taxon>
        <taxon>Streptococcaceae</taxon>
        <taxon>Streptococcus</taxon>
    </lineage>
</organism>
<evidence type="ECO:0000256" key="1">
    <source>
        <dbReference type="SAM" id="Phobius"/>
    </source>
</evidence>
<sequence>MKWNDEQMKHRLERLLEGLPLFSSWLWILVYIVTLGSVSKFIPDFLLIPTAITLGIGFRKIKKKQKLLQSQARLKRIQNLKDTVHLADKQSQLLNRYLLENDTKNFQLVAQQLLSKIQFIKEESYQLKNDIPPQVYHRINHKADDVKVETILQLEQLQIDHTLSTDILTEKVIRDKAPEIQEIYQNVQQDNKNILEKIATADNKAELEALQESSMQHFNDILNGYIKIKTSPKDYYNADERLALAYQALQDFDLNLDETLRKLNESELKDFDVSLRIMQKQKQIRK</sequence>
<evidence type="ECO:0000313" key="2">
    <source>
        <dbReference type="EMBL" id="SUN51776.1"/>
    </source>
</evidence>
<dbReference type="EMBL" id="UHFG01000004">
    <property type="protein sequence ID" value="SUN51776.1"/>
    <property type="molecule type" value="Genomic_DNA"/>
</dbReference>
<dbReference type="RefSeq" id="WP_258862761.1">
    <property type="nucleotide sequence ID" value="NZ_UHFG01000004.1"/>
</dbReference>
<evidence type="ECO:0000313" key="3">
    <source>
        <dbReference type="Proteomes" id="UP000254797"/>
    </source>
</evidence>